<keyword evidence="2" id="KW-1185">Reference proteome</keyword>
<evidence type="ECO:0000313" key="1">
    <source>
        <dbReference type="EMBL" id="GAA0166414.1"/>
    </source>
</evidence>
<protein>
    <submittedName>
        <fullName evidence="1">Uncharacterized protein</fullName>
    </submittedName>
</protein>
<proteinExistence type="predicted"/>
<evidence type="ECO:0000313" key="2">
    <source>
        <dbReference type="Proteomes" id="UP001454036"/>
    </source>
</evidence>
<accession>A0AAV3QQN4</accession>
<reference evidence="1 2" key="1">
    <citation type="submission" date="2024-01" db="EMBL/GenBank/DDBJ databases">
        <title>The complete chloroplast genome sequence of Lithospermum erythrorhizon: insights into the phylogenetic relationship among Boraginaceae species and the maternal lineages of purple gromwells.</title>
        <authorList>
            <person name="Okada T."/>
            <person name="Watanabe K."/>
        </authorList>
    </citation>
    <scope>NUCLEOTIDE SEQUENCE [LARGE SCALE GENOMIC DNA]</scope>
</reference>
<sequence>MRDTGGRVDGAQRGTWGHVGSHINARALSQKILRSRVFYPSIATDAQDYVGDVIHSRDMPAFFISLGMRWARPEFSDLSFSRIDFGVIKCPHENPQPITPVIANFEMGRMLDQSMEMGLIRKWARPVEDYRMIGPWPLGWSRVEPPSSDSGERTR</sequence>
<organism evidence="1 2">
    <name type="scientific">Lithospermum erythrorhizon</name>
    <name type="common">Purple gromwell</name>
    <name type="synonym">Lithospermum officinale var. erythrorhizon</name>
    <dbReference type="NCBI Taxonomy" id="34254"/>
    <lineage>
        <taxon>Eukaryota</taxon>
        <taxon>Viridiplantae</taxon>
        <taxon>Streptophyta</taxon>
        <taxon>Embryophyta</taxon>
        <taxon>Tracheophyta</taxon>
        <taxon>Spermatophyta</taxon>
        <taxon>Magnoliopsida</taxon>
        <taxon>eudicotyledons</taxon>
        <taxon>Gunneridae</taxon>
        <taxon>Pentapetalae</taxon>
        <taxon>asterids</taxon>
        <taxon>lamiids</taxon>
        <taxon>Boraginales</taxon>
        <taxon>Boraginaceae</taxon>
        <taxon>Boraginoideae</taxon>
        <taxon>Lithospermeae</taxon>
        <taxon>Lithospermum</taxon>
    </lineage>
</organism>
<gene>
    <name evidence="1" type="ORF">LIER_21570</name>
</gene>
<name>A0AAV3QQN4_LITER</name>
<dbReference type="EMBL" id="BAABME010005718">
    <property type="protein sequence ID" value="GAA0166414.1"/>
    <property type="molecule type" value="Genomic_DNA"/>
</dbReference>
<dbReference type="AlphaFoldDB" id="A0AAV3QQN4"/>
<comment type="caution">
    <text evidence="1">The sequence shown here is derived from an EMBL/GenBank/DDBJ whole genome shotgun (WGS) entry which is preliminary data.</text>
</comment>
<dbReference type="Proteomes" id="UP001454036">
    <property type="component" value="Unassembled WGS sequence"/>
</dbReference>